<organism evidence="2 3">
    <name type="scientific">Clostridium fessum</name>
    <dbReference type="NCBI Taxonomy" id="2126740"/>
    <lineage>
        <taxon>Bacteria</taxon>
        <taxon>Bacillati</taxon>
        <taxon>Bacillota</taxon>
        <taxon>Clostridia</taxon>
        <taxon>Eubacteriales</taxon>
        <taxon>Clostridiaceae</taxon>
        <taxon>Clostridium</taxon>
    </lineage>
</organism>
<feature type="transmembrane region" description="Helical" evidence="1">
    <location>
        <begin position="82"/>
        <end position="103"/>
    </location>
</feature>
<accession>A0A2T3FQC6</accession>
<dbReference type="EMBL" id="PYLO01000002">
    <property type="protein sequence ID" value="PST37443.1"/>
    <property type="molecule type" value="Genomic_DNA"/>
</dbReference>
<dbReference type="RefSeq" id="WP_107000572.1">
    <property type="nucleotide sequence ID" value="NZ_JAQDZI010000005.1"/>
</dbReference>
<sequence length="254" mass="29432">MISRLLTLTAWSMTPPAVWSPFHLAFMLIGILLAAFAAWKLRTRSEAFRLHLLFACGVFLAFSEVYKQLFLYYIENNRHYDWWYFPFQLCSLPMYLCLLLPFVPHKYQRIFCTFMYNYNLLGAVMVFIDPSGLMHPYWTLTLHGFIWHILLIFIGLLIAFSRMVLPTAKGFWQSTVVFAVGCVIATIINVTSHPYGNADMFYITPYYATTQIVYSQIAAKFGIFAGNAVYVLSIILGAWLLHLVYEILSHRTCH</sequence>
<keyword evidence="3" id="KW-1185">Reference proteome</keyword>
<evidence type="ECO:0000313" key="2">
    <source>
        <dbReference type="EMBL" id="PST37443.1"/>
    </source>
</evidence>
<feature type="transmembrane region" description="Helical" evidence="1">
    <location>
        <begin position="140"/>
        <end position="159"/>
    </location>
</feature>
<feature type="transmembrane region" description="Helical" evidence="1">
    <location>
        <begin position="171"/>
        <end position="191"/>
    </location>
</feature>
<comment type="caution">
    <text evidence="2">The sequence shown here is derived from an EMBL/GenBank/DDBJ whole genome shotgun (WGS) entry which is preliminary data.</text>
</comment>
<dbReference type="Proteomes" id="UP000241048">
    <property type="component" value="Unassembled WGS sequence"/>
</dbReference>
<feature type="transmembrane region" description="Helical" evidence="1">
    <location>
        <begin position="51"/>
        <end position="70"/>
    </location>
</feature>
<protein>
    <recommendedName>
        <fullName evidence="4">TIGR02206 family membrane protein</fullName>
    </recommendedName>
</protein>
<keyword evidence="1" id="KW-1133">Transmembrane helix</keyword>
<name>A0A2T3FQC6_9CLOT</name>
<dbReference type="Pfam" id="PF14808">
    <property type="entry name" value="TMEM164"/>
    <property type="match status" value="1"/>
</dbReference>
<evidence type="ECO:0008006" key="4">
    <source>
        <dbReference type="Google" id="ProtNLM"/>
    </source>
</evidence>
<feature type="transmembrane region" description="Helical" evidence="1">
    <location>
        <begin position="20"/>
        <end position="39"/>
    </location>
</feature>
<dbReference type="AlphaFoldDB" id="A0A2T3FQC6"/>
<evidence type="ECO:0000256" key="1">
    <source>
        <dbReference type="SAM" id="Phobius"/>
    </source>
</evidence>
<feature type="transmembrane region" description="Helical" evidence="1">
    <location>
        <begin position="110"/>
        <end position="128"/>
    </location>
</feature>
<gene>
    <name evidence="2" type="ORF">C7U56_05900</name>
</gene>
<reference evidence="2 3" key="1">
    <citation type="submission" date="2018-03" db="EMBL/GenBank/DDBJ databases">
        <title>Lachnoclostridium SNUG30386 gen.nov., sp.nov., isolated from human faeces.</title>
        <authorList>
            <person name="Seo B."/>
            <person name="Jeon K."/>
            <person name="Ko G."/>
        </authorList>
    </citation>
    <scope>NUCLEOTIDE SEQUENCE [LARGE SCALE GENOMIC DNA]</scope>
    <source>
        <strain evidence="2 3">SNUG30386</strain>
    </source>
</reference>
<keyword evidence="1" id="KW-0472">Membrane</keyword>
<feature type="transmembrane region" description="Helical" evidence="1">
    <location>
        <begin position="228"/>
        <end position="248"/>
    </location>
</feature>
<keyword evidence="1" id="KW-0812">Transmembrane</keyword>
<evidence type="ECO:0000313" key="3">
    <source>
        <dbReference type="Proteomes" id="UP000241048"/>
    </source>
</evidence>
<proteinExistence type="predicted"/>